<dbReference type="PROSITE" id="PS51257">
    <property type="entry name" value="PROKAR_LIPOPROTEIN"/>
    <property type="match status" value="1"/>
</dbReference>
<organism evidence="1 2">
    <name type="scientific">Blautia faecis</name>
    <dbReference type="NCBI Taxonomy" id="871665"/>
    <lineage>
        <taxon>Bacteria</taxon>
        <taxon>Bacillati</taxon>
        <taxon>Bacillota</taxon>
        <taxon>Clostridia</taxon>
        <taxon>Lachnospirales</taxon>
        <taxon>Lachnospiraceae</taxon>
        <taxon>Blautia</taxon>
    </lineage>
</organism>
<evidence type="ECO:0008006" key="3">
    <source>
        <dbReference type="Google" id="ProtNLM"/>
    </source>
</evidence>
<reference evidence="1 2" key="1">
    <citation type="journal article" date="2020" name="Cell Host Microbe">
        <title>Functional and Genomic Variation between Human-Derived Isolates of Lachnospiraceae Reveals Inter- and Intra-Species Diversity.</title>
        <authorList>
            <person name="Sorbara M.T."/>
            <person name="Littmann E.R."/>
            <person name="Fontana E."/>
            <person name="Moody T.U."/>
            <person name="Kohout C.E."/>
            <person name="Gjonbalaj M."/>
            <person name="Eaton V."/>
            <person name="Seok R."/>
            <person name="Leiner I.M."/>
            <person name="Pamer E.G."/>
        </authorList>
    </citation>
    <scope>NUCLEOTIDE SEQUENCE [LARGE SCALE GENOMIC DNA]</scope>
    <source>
        <strain evidence="1 2">MSK.17.74</strain>
    </source>
</reference>
<proteinExistence type="predicted"/>
<gene>
    <name evidence="1" type="ORF">G5B17_13495</name>
</gene>
<comment type="caution">
    <text evidence="1">The sequence shown here is derived from an EMBL/GenBank/DDBJ whole genome shotgun (WGS) entry which is preliminary data.</text>
</comment>
<sequence>MKKSTWKERFSKFILAVFVVGIIFSCSNIEQVQAASKKGTYYYGTVLNRTKGGKKYGSWQPGTKKVKYTSKSITFYGSFMKSNKASLKFNKKNFVKYGKKTFKLTSKTKYYWTDEYGRIPAKKYEALKCCKKLNGLMVTLKVTNGKVVSLTFYS</sequence>
<evidence type="ECO:0000313" key="1">
    <source>
        <dbReference type="EMBL" id="NSG86396.1"/>
    </source>
</evidence>
<dbReference type="Proteomes" id="UP001644719">
    <property type="component" value="Unassembled WGS sequence"/>
</dbReference>
<name>A0ABX2HAV9_9FIRM</name>
<dbReference type="EMBL" id="JAAITS010000039">
    <property type="protein sequence ID" value="NSG86396.1"/>
    <property type="molecule type" value="Genomic_DNA"/>
</dbReference>
<dbReference type="RefSeq" id="WP_173770050.1">
    <property type="nucleotide sequence ID" value="NZ_JAAIPU010000005.1"/>
</dbReference>
<keyword evidence="2" id="KW-1185">Reference proteome</keyword>
<protein>
    <recommendedName>
        <fullName evidence="3">MORN repeat variant</fullName>
    </recommendedName>
</protein>
<accession>A0ABX2HAV9</accession>
<evidence type="ECO:0000313" key="2">
    <source>
        <dbReference type="Proteomes" id="UP001644719"/>
    </source>
</evidence>